<dbReference type="InterPro" id="IPR020541">
    <property type="entry name" value="Chorismate_synthase_CS"/>
</dbReference>
<keyword evidence="8 11" id="KW-0521">NADP</keyword>
<evidence type="ECO:0000256" key="9">
    <source>
        <dbReference type="ARBA" id="ARBA00023141"/>
    </source>
</evidence>
<dbReference type="PROSITE" id="PS00787">
    <property type="entry name" value="CHORISMATE_SYNTHASE_1"/>
    <property type="match status" value="1"/>
</dbReference>
<accession>A0A2J0L1R6</accession>
<evidence type="ECO:0000313" key="13">
    <source>
        <dbReference type="EMBL" id="PIU41196.1"/>
    </source>
</evidence>
<keyword evidence="6 11" id="KW-0288">FMN</keyword>
<comment type="function">
    <text evidence="11">Catalyzes the anti-1,4-elimination of the C-3 phosphate and the C-6 proR hydrogen from 5-enolpyruvylshikimate-3-phosphate (EPSP) to yield chorismate, which is the branch point compound that serves as the starting substrate for the three terminal pathways of aromatic amino acid biosynthesis. This reaction introduces a second double bond into the aromatic ring system.</text>
</comment>
<dbReference type="PIRSF" id="PIRSF001456">
    <property type="entry name" value="Chorismate_synth"/>
    <property type="match status" value="1"/>
</dbReference>
<feature type="binding site" evidence="11">
    <location>
        <position position="40"/>
    </location>
    <ligand>
        <name>NADP(+)</name>
        <dbReference type="ChEBI" id="CHEBI:58349"/>
    </ligand>
</feature>
<dbReference type="PANTHER" id="PTHR21085:SF0">
    <property type="entry name" value="CHORISMATE SYNTHASE"/>
    <property type="match status" value="1"/>
</dbReference>
<keyword evidence="9 11" id="KW-0057">Aromatic amino acid biosynthesis</keyword>
<feature type="binding site" evidence="11">
    <location>
        <position position="323"/>
    </location>
    <ligand>
        <name>FMN</name>
        <dbReference type="ChEBI" id="CHEBI:58210"/>
    </ligand>
</feature>
<keyword evidence="10 11" id="KW-0456">Lyase</keyword>
<dbReference type="GO" id="GO:0005829">
    <property type="term" value="C:cytosol"/>
    <property type="evidence" value="ECO:0007669"/>
    <property type="project" value="TreeGrafter"/>
</dbReference>
<evidence type="ECO:0000256" key="12">
    <source>
        <dbReference type="RuleBase" id="RU000605"/>
    </source>
</evidence>
<gene>
    <name evidence="11" type="primary">aroC</name>
    <name evidence="13" type="ORF">COS99_06590</name>
</gene>
<comment type="subunit">
    <text evidence="11">Homotetramer.</text>
</comment>
<dbReference type="HAMAP" id="MF_00300">
    <property type="entry name" value="Chorismate_synth"/>
    <property type="match status" value="1"/>
</dbReference>
<feature type="binding site" evidence="11">
    <location>
        <begin position="117"/>
        <end position="119"/>
    </location>
    <ligand>
        <name>FMN</name>
        <dbReference type="ChEBI" id="CHEBI:58210"/>
    </ligand>
</feature>
<dbReference type="NCBIfam" id="TIGR00033">
    <property type="entry name" value="aroC"/>
    <property type="match status" value="1"/>
</dbReference>
<evidence type="ECO:0000256" key="1">
    <source>
        <dbReference type="ARBA" id="ARBA00005044"/>
    </source>
</evidence>
<dbReference type="PANTHER" id="PTHR21085">
    <property type="entry name" value="CHORISMATE SYNTHASE"/>
    <property type="match status" value="1"/>
</dbReference>
<evidence type="ECO:0000256" key="4">
    <source>
        <dbReference type="ARBA" id="ARBA00022605"/>
    </source>
</evidence>
<feature type="binding site" evidence="11">
    <location>
        <begin position="297"/>
        <end position="301"/>
    </location>
    <ligand>
        <name>FMN</name>
        <dbReference type="ChEBI" id="CHEBI:58210"/>
    </ligand>
</feature>
<dbReference type="FunFam" id="3.60.150.10:FF:000002">
    <property type="entry name" value="Chorismate synthase"/>
    <property type="match status" value="1"/>
</dbReference>
<comment type="pathway">
    <text evidence="1 11 12">Metabolic intermediate biosynthesis; chorismate biosynthesis; chorismate from D-erythrose 4-phosphate and phosphoenolpyruvate: step 7/7.</text>
</comment>
<protein>
    <recommendedName>
        <fullName evidence="3 11">Chorismate synthase</fullName>
        <shortName evidence="11">CS</shortName>
        <ecNumber evidence="3 11">4.2.3.5</ecNumber>
    </recommendedName>
    <alternativeName>
        <fullName evidence="11">5-enolpyruvylshikimate-3-phosphate phospholyase</fullName>
    </alternativeName>
</protein>
<feature type="binding site" evidence="11">
    <location>
        <begin position="237"/>
        <end position="238"/>
    </location>
    <ligand>
        <name>FMN</name>
        <dbReference type="ChEBI" id="CHEBI:58210"/>
    </ligand>
</feature>
<dbReference type="InterPro" id="IPR000453">
    <property type="entry name" value="Chorismate_synth"/>
</dbReference>
<comment type="similarity">
    <text evidence="2 11 12">Belongs to the chorismate synthase family.</text>
</comment>
<dbReference type="EC" id="4.2.3.5" evidence="3 11"/>
<dbReference type="InterPro" id="IPR035904">
    <property type="entry name" value="Chorismate_synth_AroC_sf"/>
</dbReference>
<dbReference type="UniPathway" id="UPA00053">
    <property type="reaction ID" value="UER00090"/>
</dbReference>
<comment type="caution">
    <text evidence="13">The sequence shown here is derived from an EMBL/GenBank/DDBJ whole genome shotgun (WGS) entry which is preliminary data.</text>
</comment>
<dbReference type="SUPFAM" id="SSF103263">
    <property type="entry name" value="Chorismate synthase, AroC"/>
    <property type="match status" value="1"/>
</dbReference>
<dbReference type="Proteomes" id="UP000230052">
    <property type="component" value="Unassembled WGS sequence"/>
</dbReference>
<dbReference type="Pfam" id="PF01264">
    <property type="entry name" value="Chorismate_synt"/>
    <property type="match status" value="1"/>
</dbReference>
<evidence type="ECO:0000256" key="7">
    <source>
        <dbReference type="ARBA" id="ARBA00022827"/>
    </source>
</evidence>
<dbReference type="GO" id="GO:0004107">
    <property type="term" value="F:chorismate synthase activity"/>
    <property type="evidence" value="ECO:0007669"/>
    <property type="project" value="UniProtKB-UniRule"/>
</dbReference>
<comment type="catalytic activity">
    <reaction evidence="11 12">
        <text>5-O-(1-carboxyvinyl)-3-phosphoshikimate = chorismate + phosphate</text>
        <dbReference type="Rhea" id="RHEA:21020"/>
        <dbReference type="ChEBI" id="CHEBI:29748"/>
        <dbReference type="ChEBI" id="CHEBI:43474"/>
        <dbReference type="ChEBI" id="CHEBI:57701"/>
        <dbReference type="EC" id="4.2.3.5"/>
    </reaction>
</comment>
<evidence type="ECO:0000256" key="6">
    <source>
        <dbReference type="ARBA" id="ARBA00022643"/>
    </source>
</evidence>
<evidence type="ECO:0000256" key="2">
    <source>
        <dbReference type="ARBA" id="ARBA00008014"/>
    </source>
</evidence>
<dbReference type="GO" id="GO:0010181">
    <property type="term" value="F:FMN binding"/>
    <property type="evidence" value="ECO:0007669"/>
    <property type="project" value="TreeGrafter"/>
</dbReference>
<dbReference type="GO" id="GO:0009073">
    <property type="term" value="P:aromatic amino acid family biosynthetic process"/>
    <property type="evidence" value="ECO:0007669"/>
    <property type="project" value="UniProtKB-KW"/>
</dbReference>
<dbReference type="EMBL" id="PEWV01000067">
    <property type="protein sequence ID" value="PIU41196.1"/>
    <property type="molecule type" value="Genomic_DNA"/>
</dbReference>
<feature type="binding site" evidence="11">
    <location>
        <position position="46"/>
    </location>
    <ligand>
        <name>NADP(+)</name>
        <dbReference type="ChEBI" id="CHEBI:58349"/>
    </ligand>
</feature>
<dbReference type="GO" id="GO:0009423">
    <property type="term" value="P:chorismate biosynthetic process"/>
    <property type="evidence" value="ECO:0007669"/>
    <property type="project" value="UniProtKB-UniRule"/>
</dbReference>
<dbReference type="AlphaFoldDB" id="A0A2J0L1R6"/>
<name>A0A2J0L1R6_9BACT</name>
<keyword evidence="4 11" id="KW-0028">Amino-acid biosynthesis</keyword>
<sequence length="374" mass="40804">MLRYLTSGESHGTSLVGILEGMVSALKMDMKFINNELARRQKGYGRGARMKIEKDTAEILTGVKGGKTIGSPITILVKNKDASINELPVVRCPRPGHADLAGALKYGTYDMREILERSSARETVVRVAIGSACKLFLKEFGIDIISHTRRIGKAYAETEGLSFSAIKQLSLKSSLSCADKNAEEQMIKEIDKARDDKDSLGGMFEVIAVNAPAGLGSHVEYDRKLDARLAMSLMSIQAIKGFEVGLGFGYRNKRGSEVHDEIYYSKEKFFYRKTNNAGGIEGGITNGEPIVLRCVMKPISTLMKPLKSVDVKTKKEALATVERADICAVPSAGVVAESAVAFELARAMLEKFGGDSLAETKCSYGCYVNKLKKY</sequence>
<organism evidence="13 14">
    <name type="scientific">Candidatus Aquitaenariimonas noxiae</name>
    <dbReference type="NCBI Taxonomy" id="1974741"/>
    <lineage>
        <taxon>Bacteria</taxon>
        <taxon>Pseudomonadati</taxon>
        <taxon>Candidatus Omnitrophota</taxon>
        <taxon>Candidatus Aquitaenariimonas</taxon>
    </lineage>
</organism>
<reference evidence="13 14" key="1">
    <citation type="submission" date="2017-09" db="EMBL/GenBank/DDBJ databases">
        <title>Depth-based differentiation of microbial function through sediment-hosted aquifers and enrichment of novel symbionts in the deep terrestrial subsurface.</title>
        <authorList>
            <person name="Probst A.J."/>
            <person name="Ladd B."/>
            <person name="Jarett J.K."/>
            <person name="Geller-Mcgrath D.E."/>
            <person name="Sieber C.M."/>
            <person name="Emerson J.B."/>
            <person name="Anantharaman K."/>
            <person name="Thomas B.C."/>
            <person name="Malmstrom R."/>
            <person name="Stieglmeier M."/>
            <person name="Klingl A."/>
            <person name="Woyke T."/>
            <person name="Ryan C.M."/>
            <person name="Banfield J.F."/>
        </authorList>
    </citation>
    <scope>NUCLEOTIDE SEQUENCE [LARGE SCALE GENOMIC DNA]</scope>
    <source>
        <strain evidence="13">CG07_land_8_20_14_0_80_42_15</strain>
    </source>
</reference>
<proteinExistence type="inferred from homology"/>
<evidence type="ECO:0000256" key="11">
    <source>
        <dbReference type="HAMAP-Rule" id="MF_00300"/>
    </source>
</evidence>
<keyword evidence="5 11" id="KW-0285">Flavoprotein</keyword>
<evidence type="ECO:0000256" key="3">
    <source>
        <dbReference type="ARBA" id="ARBA00013036"/>
    </source>
</evidence>
<evidence type="ECO:0000313" key="14">
    <source>
        <dbReference type="Proteomes" id="UP000230052"/>
    </source>
</evidence>
<dbReference type="Gene3D" id="3.60.150.10">
    <property type="entry name" value="Chorismate synthase AroC"/>
    <property type="match status" value="1"/>
</dbReference>
<evidence type="ECO:0000256" key="5">
    <source>
        <dbReference type="ARBA" id="ARBA00022630"/>
    </source>
</evidence>
<dbReference type="GO" id="GO:0008652">
    <property type="term" value="P:amino acid biosynthetic process"/>
    <property type="evidence" value="ECO:0007669"/>
    <property type="project" value="UniProtKB-KW"/>
</dbReference>
<dbReference type="NCBIfam" id="NF003793">
    <property type="entry name" value="PRK05382.1"/>
    <property type="match status" value="1"/>
</dbReference>
<dbReference type="CDD" id="cd07304">
    <property type="entry name" value="Chorismate_synthase"/>
    <property type="match status" value="1"/>
</dbReference>
<keyword evidence="7 11" id="KW-0274">FAD</keyword>
<feature type="binding site" evidence="11">
    <location>
        <position position="282"/>
    </location>
    <ligand>
        <name>FMN</name>
        <dbReference type="ChEBI" id="CHEBI:58210"/>
    </ligand>
</feature>
<comment type="cofactor">
    <cofactor evidence="11 12">
        <name>FMNH2</name>
        <dbReference type="ChEBI" id="CHEBI:57618"/>
    </cofactor>
    <text evidence="11 12">Reduced FMN (FMNH(2)).</text>
</comment>
<evidence type="ECO:0000256" key="8">
    <source>
        <dbReference type="ARBA" id="ARBA00022857"/>
    </source>
</evidence>
<evidence type="ECO:0000256" key="10">
    <source>
        <dbReference type="ARBA" id="ARBA00023239"/>
    </source>
</evidence>